<dbReference type="InterPro" id="IPR011006">
    <property type="entry name" value="CheY-like_superfamily"/>
</dbReference>
<dbReference type="InterPro" id="IPR004358">
    <property type="entry name" value="Sig_transdc_His_kin-like_C"/>
</dbReference>
<dbReference type="Gene3D" id="3.30.565.10">
    <property type="entry name" value="Histidine kinase-like ATPase, C-terminal domain"/>
    <property type="match status" value="1"/>
</dbReference>
<evidence type="ECO:0000256" key="7">
    <source>
        <dbReference type="SAM" id="Phobius"/>
    </source>
</evidence>
<dbReference type="GO" id="GO:0000155">
    <property type="term" value="F:phosphorelay sensor kinase activity"/>
    <property type="evidence" value="ECO:0007669"/>
    <property type="project" value="InterPro"/>
</dbReference>
<dbReference type="InterPro" id="IPR003594">
    <property type="entry name" value="HATPase_dom"/>
</dbReference>
<feature type="modified residue" description="4-aspartylphosphate" evidence="6">
    <location>
        <position position="644"/>
    </location>
</feature>
<accession>A0A7S1IFJ4</accession>
<feature type="transmembrane region" description="Helical" evidence="7">
    <location>
        <begin position="12"/>
        <end position="32"/>
    </location>
</feature>
<evidence type="ECO:0000259" key="9">
    <source>
        <dbReference type="PROSITE" id="PS50110"/>
    </source>
</evidence>
<evidence type="ECO:0000256" key="1">
    <source>
        <dbReference type="ARBA" id="ARBA00000085"/>
    </source>
</evidence>
<dbReference type="Pfam" id="PF02518">
    <property type="entry name" value="HATPase_c"/>
    <property type="match status" value="2"/>
</dbReference>
<dbReference type="CDD" id="cd00082">
    <property type="entry name" value="HisKA"/>
    <property type="match status" value="1"/>
</dbReference>
<dbReference type="Pfam" id="PF00072">
    <property type="entry name" value="Response_reg"/>
    <property type="match status" value="1"/>
</dbReference>
<dbReference type="InterPro" id="IPR003661">
    <property type="entry name" value="HisK_dim/P_dom"/>
</dbReference>
<dbReference type="CDD" id="cd17546">
    <property type="entry name" value="REC_hyHK_CKI1_RcsC-like"/>
    <property type="match status" value="1"/>
</dbReference>
<dbReference type="PROSITE" id="PS50110">
    <property type="entry name" value="RESPONSE_REGULATORY"/>
    <property type="match status" value="1"/>
</dbReference>
<dbReference type="InterPro" id="IPR036890">
    <property type="entry name" value="HATPase_C_sf"/>
</dbReference>
<keyword evidence="5" id="KW-0418">Kinase</keyword>
<gene>
    <name evidence="10" type="ORF">EGYM00392_LOCUS21995</name>
</gene>
<proteinExistence type="predicted"/>
<evidence type="ECO:0000256" key="6">
    <source>
        <dbReference type="PROSITE-ProRule" id="PRU00169"/>
    </source>
</evidence>
<dbReference type="Pfam" id="PF00512">
    <property type="entry name" value="HisKA"/>
    <property type="match status" value="1"/>
</dbReference>
<dbReference type="SMART" id="SM00388">
    <property type="entry name" value="HisKA"/>
    <property type="match status" value="1"/>
</dbReference>
<dbReference type="PRINTS" id="PR00344">
    <property type="entry name" value="BCTRLSENSOR"/>
</dbReference>
<evidence type="ECO:0000256" key="4">
    <source>
        <dbReference type="ARBA" id="ARBA00022679"/>
    </source>
</evidence>
<dbReference type="InterPro" id="IPR036097">
    <property type="entry name" value="HisK_dim/P_sf"/>
</dbReference>
<protein>
    <recommendedName>
        <fullName evidence="2">histidine kinase</fullName>
        <ecNumber evidence="2">2.7.13.3</ecNumber>
    </recommendedName>
</protein>
<name>A0A7S1IFJ4_9EUGL</name>
<keyword evidence="7" id="KW-0812">Transmembrane</keyword>
<organism evidence="10">
    <name type="scientific">Eutreptiella gymnastica</name>
    <dbReference type="NCBI Taxonomy" id="73025"/>
    <lineage>
        <taxon>Eukaryota</taxon>
        <taxon>Discoba</taxon>
        <taxon>Euglenozoa</taxon>
        <taxon>Euglenida</taxon>
        <taxon>Spirocuta</taxon>
        <taxon>Euglenophyceae</taxon>
        <taxon>Eutreptiales</taxon>
        <taxon>Eutreptiaceae</taxon>
        <taxon>Eutreptiella</taxon>
    </lineage>
</organism>
<keyword evidence="7" id="KW-0472">Membrane</keyword>
<dbReference type="SUPFAM" id="SSF55874">
    <property type="entry name" value="ATPase domain of HSP90 chaperone/DNA topoisomerase II/histidine kinase"/>
    <property type="match status" value="2"/>
</dbReference>
<dbReference type="AlphaFoldDB" id="A0A7S1IFJ4"/>
<dbReference type="PROSITE" id="PS50109">
    <property type="entry name" value="HIS_KIN"/>
    <property type="match status" value="1"/>
</dbReference>
<dbReference type="SUPFAM" id="SSF52172">
    <property type="entry name" value="CheY-like"/>
    <property type="match status" value="1"/>
</dbReference>
<dbReference type="SMART" id="SM00387">
    <property type="entry name" value="HATPase_c"/>
    <property type="match status" value="1"/>
</dbReference>
<keyword evidence="7" id="KW-1133">Transmembrane helix</keyword>
<sequence length="724" mass="79694">MEAQFARTRIPRILPISQCLVCVYSLFLVLYMARDFLLPQSTWGIYPEWTKYLYFIGLFLCLVTGFPLVRFKQAAMKHWTAMQFWISMIILFDAARHLVAQSVRLQPASDAESWMVMTFFYAPICRAILFRGILVVNFLLIGMAIAILPFRSFSCSAGGPESSILLCVAQLTVSLIFAWLLERMERQEYLVRMQLDEEIQVRKAAEEAALEARDAQGNFLARMSHEIRTPLNGILGLINLLLEIELVEEALDLLVRLKGAGDHLMCIVNDVLDLAKITAGKLELKPSATRIHEMPRICFDLFASKLTDKHLHHHVHVDPDVPLVLYGDRTRLMQILTNLVSNAVKFTPQNGHISIQVRLLSKQTHLQGDAGAGCAPAIIGVEDVDNSSLFPPESSCGLSVDDVGHTSSLKPACPLSEPGPSTMWATSRGCSPNQNPAVFSHPDSGPDCTSILSSSSSPSHSIGRTQVLPVYVGPESRSHSSGCSQLLPSSVVLEVAVRDSGKGMTKAQQSMLFTPYYQCESGIDREQEGTGLGLSIVKKLVELMGGTLSVASTLGTGTSFTLNIPFQVNVETSAAGDHSSHSPRPQMNWSGKTCLLVDDTPLNLLVLQRQLEKRGCQVLTANSGHKCIDTWKMEHQRLDFIFLDIWMPGLNGLEATKELRGLGARLPIIGLTADTTSSIVTKGLLAGMTSVLLKPVPWDQMERVLVENLPRSTPHSNETIVLKQ</sequence>
<dbReference type="PANTHER" id="PTHR43047">
    <property type="entry name" value="TWO-COMPONENT HISTIDINE PROTEIN KINASE"/>
    <property type="match status" value="1"/>
</dbReference>
<reference evidence="10" key="1">
    <citation type="submission" date="2021-01" db="EMBL/GenBank/DDBJ databases">
        <authorList>
            <person name="Corre E."/>
            <person name="Pelletier E."/>
            <person name="Niang G."/>
            <person name="Scheremetjew M."/>
            <person name="Finn R."/>
            <person name="Kale V."/>
            <person name="Holt S."/>
            <person name="Cochrane G."/>
            <person name="Meng A."/>
            <person name="Brown T."/>
            <person name="Cohen L."/>
        </authorList>
    </citation>
    <scope>NUCLEOTIDE SEQUENCE</scope>
    <source>
        <strain evidence="10">NIES-381</strain>
    </source>
</reference>
<dbReference type="SUPFAM" id="SSF47384">
    <property type="entry name" value="Homodimeric domain of signal transducing histidine kinase"/>
    <property type="match status" value="1"/>
</dbReference>
<feature type="transmembrane region" description="Helical" evidence="7">
    <location>
        <begin position="119"/>
        <end position="150"/>
    </location>
</feature>
<feature type="domain" description="Histidine kinase" evidence="8">
    <location>
        <begin position="222"/>
        <end position="568"/>
    </location>
</feature>
<keyword evidence="4" id="KW-0808">Transferase</keyword>
<dbReference type="SMART" id="SM00448">
    <property type="entry name" value="REC"/>
    <property type="match status" value="1"/>
</dbReference>
<evidence type="ECO:0000256" key="3">
    <source>
        <dbReference type="ARBA" id="ARBA00022553"/>
    </source>
</evidence>
<keyword evidence="3 6" id="KW-0597">Phosphoprotein</keyword>
<evidence type="ECO:0000259" key="8">
    <source>
        <dbReference type="PROSITE" id="PS50109"/>
    </source>
</evidence>
<dbReference type="Gene3D" id="1.10.287.130">
    <property type="match status" value="1"/>
</dbReference>
<evidence type="ECO:0000313" key="10">
    <source>
        <dbReference type="EMBL" id="CAD9010895.1"/>
    </source>
</evidence>
<evidence type="ECO:0000256" key="5">
    <source>
        <dbReference type="ARBA" id="ARBA00022777"/>
    </source>
</evidence>
<feature type="domain" description="Response regulatory" evidence="9">
    <location>
        <begin position="593"/>
        <end position="709"/>
    </location>
</feature>
<evidence type="ECO:0000256" key="2">
    <source>
        <dbReference type="ARBA" id="ARBA00012438"/>
    </source>
</evidence>
<dbReference type="InterPro" id="IPR001789">
    <property type="entry name" value="Sig_transdc_resp-reg_receiver"/>
</dbReference>
<dbReference type="PANTHER" id="PTHR43047:SF64">
    <property type="entry name" value="HISTIDINE KINASE CONTAINING CHEY-HOMOLOGOUS RECEIVER DOMAIN AND PAS DOMAIN-RELATED"/>
    <property type="match status" value="1"/>
</dbReference>
<dbReference type="InterPro" id="IPR005467">
    <property type="entry name" value="His_kinase_dom"/>
</dbReference>
<dbReference type="Gene3D" id="3.40.50.2300">
    <property type="match status" value="1"/>
</dbReference>
<comment type="catalytic activity">
    <reaction evidence="1">
        <text>ATP + protein L-histidine = ADP + protein N-phospho-L-histidine.</text>
        <dbReference type="EC" id="2.7.13.3"/>
    </reaction>
</comment>
<dbReference type="EMBL" id="HBGA01059496">
    <property type="protein sequence ID" value="CAD9010895.1"/>
    <property type="molecule type" value="Transcribed_RNA"/>
</dbReference>
<feature type="transmembrane region" description="Helical" evidence="7">
    <location>
        <begin position="52"/>
        <end position="69"/>
    </location>
</feature>
<dbReference type="EC" id="2.7.13.3" evidence="2"/>